<protein>
    <submittedName>
        <fullName evidence="1">Uncharacterized protein</fullName>
    </submittedName>
</protein>
<keyword evidence="2" id="KW-1185">Reference proteome</keyword>
<evidence type="ECO:0000313" key="1">
    <source>
        <dbReference type="EMBL" id="KUL20383.1"/>
    </source>
</evidence>
<dbReference type="AlphaFoldDB" id="A0A101J562"/>
<sequence>MLSFHAGGSVNHVRFAILSPGLDAIKSRIIWANGKPCHFSAVSATNDMPAYLMNGPMNVDAEEGLQHYPIVKDIDPRQCGRSTSVFSAFCLSQDIDRCFFA</sequence>
<accession>A0A101J562</accession>
<dbReference type="Proteomes" id="UP000053937">
    <property type="component" value="Unassembled WGS sequence"/>
</dbReference>
<comment type="caution">
    <text evidence="1">The sequence shown here is derived from an EMBL/GenBank/DDBJ whole genome shotgun (WGS) entry which is preliminary data.</text>
</comment>
<reference evidence="1 2" key="1">
    <citation type="submission" date="2015-10" db="EMBL/GenBank/DDBJ databases">
        <title>Draft Genome Sequence of Chlorobium limicola strain Frasassi Growing under Artificial Lighting in the Frasassi Cave System.</title>
        <authorList>
            <person name="Mansor M."/>
            <person name="Macalady J."/>
        </authorList>
    </citation>
    <scope>NUCLEOTIDE SEQUENCE [LARGE SCALE GENOMIC DNA]</scope>
    <source>
        <strain evidence="1 2">Frasassi</strain>
    </source>
</reference>
<gene>
    <name evidence="1" type="ORF">ASB62_09205</name>
</gene>
<evidence type="ECO:0000313" key="2">
    <source>
        <dbReference type="Proteomes" id="UP000053937"/>
    </source>
</evidence>
<name>A0A101J562_CHLLI</name>
<proteinExistence type="predicted"/>
<organism evidence="1 2">
    <name type="scientific">Chlorobium limicola</name>
    <dbReference type="NCBI Taxonomy" id="1092"/>
    <lineage>
        <taxon>Bacteria</taxon>
        <taxon>Pseudomonadati</taxon>
        <taxon>Chlorobiota</taxon>
        <taxon>Chlorobiia</taxon>
        <taxon>Chlorobiales</taxon>
        <taxon>Chlorobiaceae</taxon>
        <taxon>Chlorobium/Pelodictyon group</taxon>
        <taxon>Chlorobium</taxon>
    </lineage>
</organism>
<dbReference type="EMBL" id="LMBR01000234">
    <property type="protein sequence ID" value="KUL20383.1"/>
    <property type="molecule type" value="Genomic_DNA"/>
</dbReference>